<gene>
    <name evidence="1" type="ORF">AYI69_g10046</name>
</gene>
<accession>A0A1R1X8K1</accession>
<dbReference type="EMBL" id="LSSM01006361">
    <property type="protein sequence ID" value="OMJ10932.1"/>
    <property type="molecule type" value="Genomic_DNA"/>
</dbReference>
<protein>
    <submittedName>
        <fullName evidence="1">Uncharacterized protein</fullName>
    </submittedName>
</protein>
<name>A0A1R1X8K1_9FUNG</name>
<comment type="caution">
    <text evidence="1">The sequence shown here is derived from an EMBL/GenBank/DDBJ whole genome shotgun (WGS) entry which is preliminary data.</text>
</comment>
<organism evidence="1 2">
    <name type="scientific">Smittium culicis</name>
    <dbReference type="NCBI Taxonomy" id="133412"/>
    <lineage>
        <taxon>Eukaryota</taxon>
        <taxon>Fungi</taxon>
        <taxon>Fungi incertae sedis</taxon>
        <taxon>Zoopagomycota</taxon>
        <taxon>Kickxellomycotina</taxon>
        <taxon>Harpellomycetes</taxon>
        <taxon>Harpellales</taxon>
        <taxon>Legeriomycetaceae</taxon>
        <taxon>Smittium</taxon>
    </lineage>
</organism>
<dbReference type="OrthoDB" id="5588333at2759"/>
<sequence>MHQRILKGDIRDRNQALPEWGETNGLDNHKLNTKCWLLSLCGLLRARDIHRIYDARTKITKDTLKPVIISPKEKRKGQPIERSFEINRHPSILLCPVMVYTIYKAKIATLLCPNLHFKNTQ</sequence>
<dbReference type="AlphaFoldDB" id="A0A1R1X8K1"/>
<keyword evidence="2" id="KW-1185">Reference proteome</keyword>
<proteinExistence type="predicted"/>
<dbReference type="Proteomes" id="UP000187429">
    <property type="component" value="Unassembled WGS sequence"/>
</dbReference>
<reference evidence="2" key="1">
    <citation type="submission" date="2017-01" db="EMBL/GenBank/DDBJ databases">
        <authorList>
            <person name="Wang Y."/>
            <person name="White M."/>
            <person name="Kvist S."/>
            <person name="Moncalvo J.-M."/>
        </authorList>
    </citation>
    <scope>NUCLEOTIDE SEQUENCE [LARGE SCALE GENOMIC DNA]</scope>
    <source>
        <strain evidence="2">ID-206-W2</strain>
    </source>
</reference>
<evidence type="ECO:0000313" key="1">
    <source>
        <dbReference type="EMBL" id="OMJ10932.1"/>
    </source>
</evidence>
<evidence type="ECO:0000313" key="2">
    <source>
        <dbReference type="Proteomes" id="UP000187429"/>
    </source>
</evidence>